<dbReference type="PANTHER" id="PTHR46797">
    <property type="entry name" value="HTH-TYPE TRANSCRIPTIONAL REGULATOR"/>
    <property type="match status" value="1"/>
</dbReference>
<dbReference type="PROSITE" id="PS50943">
    <property type="entry name" value="HTH_CROC1"/>
    <property type="match status" value="1"/>
</dbReference>
<dbReference type="CDD" id="cd00093">
    <property type="entry name" value="HTH_XRE"/>
    <property type="match status" value="1"/>
</dbReference>
<dbReference type="SMART" id="SM00530">
    <property type="entry name" value="HTH_XRE"/>
    <property type="match status" value="1"/>
</dbReference>
<dbReference type="Gene3D" id="2.40.10.220">
    <property type="entry name" value="predicted glycosyltransferase like domains"/>
    <property type="match status" value="1"/>
</dbReference>
<sequence>MSIDARFDTEEPDDQRGAPRRTLRLGVSGRFADGRSVSATVHNISATGMLVESDPALDEGDSFSVDLPEVGERIARVVWVDAPMHGCRFDEPLSAAALSAAQLRAAVRTSDGHALPVAEGFGARLHRLRVERGLSLADIADKLGVSKPTVWAWEHGKARPVERRLAALADALGVTPGGLEPATTGPVEAVEQGRRQIAEAYGVEPARVRIMIEL</sequence>
<dbReference type="OrthoDB" id="9795572at2"/>
<dbReference type="RefSeq" id="WP_067677830.1">
    <property type="nucleotide sequence ID" value="NZ_CP016591.1"/>
</dbReference>
<protein>
    <submittedName>
        <fullName evidence="3">Transcriptional repressor DicA</fullName>
    </submittedName>
</protein>
<evidence type="ECO:0000313" key="3">
    <source>
        <dbReference type="EMBL" id="ANY19949.1"/>
    </source>
</evidence>
<keyword evidence="4" id="KW-1185">Reference proteome</keyword>
<dbReference type="PATRIC" id="fig|692370.5.peg.1447"/>
<dbReference type="GO" id="GO:0003700">
    <property type="term" value="F:DNA-binding transcription factor activity"/>
    <property type="evidence" value="ECO:0007669"/>
    <property type="project" value="TreeGrafter"/>
</dbReference>
<evidence type="ECO:0000259" key="2">
    <source>
        <dbReference type="PROSITE" id="PS50943"/>
    </source>
</evidence>
<dbReference type="AlphaFoldDB" id="A0A1B2ACS0"/>
<evidence type="ECO:0000256" key="1">
    <source>
        <dbReference type="ARBA" id="ARBA00023125"/>
    </source>
</evidence>
<dbReference type="PANTHER" id="PTHR46797:SF1">
    <property type="entry name" value="METHYLPHOSPHONATE SYNTHASE"/>
    <property type="match status" value="1"/>
</dbReference>
<dbReference type="GO" id="GO:0035438">
    <property type="term" value="F:cyclic-di-GMP binding"/>
    <property type="evidence" value="ECO:0007669"/>
    <property type="project" value="InterPro"/>
</dbReference>
<dbReference type="SUPFAM" id="SSF141371">
    <property type="entry name" value="PilZ domain-like"/>
    <property type="match status" value="1"/>
</dbReference>
<reference evidence="3 4" key="1">
    <citation type="submission" date="2016-07" db="EMBL/GenBank/DDBJ databases">
        <title>Complete genome sequence of Altererythrobacter dongtanensis KCTC 22672, a type strain with esterase isolated from tidal flat.</title>
        <authorList>
            <person name="Cheng H."/>
            <person name="Wu Y.-H."/>
            <person name="Zhou P."/>
            <person name="Huo Y.-Y."/>
            <person name="Wang C.-S."/>
            <person name="Xu X.-W."/>
        </authorList>
    </citation>
    <scope>NUCLEOTIDE SEQUENCE [LARGE SCALE GENOMIC DNA]</scope>
    <source>
        <strain evidence="3 4">KCTC 22672</strain>
    </source>
</reference>
<dbReference type="GO" id="GO:0005829">
    <property type="term" value="C:cytosol"/>
    <property type="evidence" value="ECO:0007669"/>
    <property type="project" value="TreeGrafter"/>
</dbReference>
<dbReference type="SUPFAM" id="SSF47413">
    <property type="entry name" value="lambda repressor-like DNA-binding domains"/>
    <property type="match status" value="1"/>
</dbReference>
<dbReference type="InterPro" id="IPR010982">
    <property type="entry name" value="Lambda_DNA-bd_dom_sf"/>
</dbReference>
<organism evidence="3 4">
    <name type="scientific">Tsuneonella dongtanensis</name>
    <dbReference type="NCBI Taxonomy" id="692370"/>
    <lineage>
        <taxon>Bacteria</taxon>
        <taxon>Pseudomonadati</taxon>
        <taxon>Pseudomonadota</taxon>
        <taxon>Alphaproteobacteria</taxon>
        <taxon>Sphingomonadales</taxon>
        <taxon>Erythrobacteraceae</taxon>
        <taxon>Tsuneonella</taxon>
    </lineage>
</organism>
<dbReference type="Proteomes" id="UP000092932">
    <property type="component" value="Chromosome"/>
</dbReference>
<dbReference type="Pfam" id="PF13560">
    <property type="entry name" value="HTH_31"/>
    <property type="match status" value="1"/>
</dbReference>
<gene>
    <name evidence="3" type="ORF">A6F68_01433</name>
</gene>
<keyword evidence="1" id="KW-0238">DNA-binding</keyword>
<dbReference type="InterPro" id="IPR001387">
    <property type="entry name" value="Cro/C1-type_HTH"/>
</dbReference>
<accession>A0A1B2ACS0</accession>
<dbReference type="InterPro" id="IPR009875">
    <property type="entry name" value="PilZ_domain"/>
</dbReference>
<dbReference type="InterPro" id="IPR050807">
    <property type="entry name" value="TransReg_Diox_bact_type"/>
</dbReference>
<proteinExistence type="predicted"/>
<dbReference type="KEGG" id="ado:A6F68_01433"/>
<dbReference type="STRING" id="692370.A6F68_01433"/>
<feature type="domain" description="HTH cro/C1-type" evidence="2">
    <location>
        <begin position="125"/>
        <end position="179"/>
    </location>
</feature>
<name>A0A1B2ACS0_9SPHN</name>
<evidence type="ECO:0000313" key="4">
    <source>
        <dbReference type="Proteomes" id="UP000092932"/>
    </source>
</evidence>
<dbReference type="EMBL" id="CP016591">
    <property type="protein sequence ID" value="ANY19949.1"/>
    <property type="molecule type" value="Genomic_DNA"/>
</dbReference>
<dbReference type="Pfam" id="PF07238">
    <property type="entry name" value="PilZ"/>
    <property type="match status" value="1"/>
</dbReference>
<dbReference type="GO" id="GO:0003677">
    <property type="term" value="F:DNA binding"/>
    <property type="evidence" value="ECO:0007669"/>
    <property type="project" value="UniProtKB-KW"/>
</dbReference>
<dbReference type="Gene3D" id="1.10.260.40">
    <property type="entry name" value="lambda repressor-like DNA-binding domains"/>
    <property type="match status" value="1"/>
</dbReference>